<feature type="transmembrane region" description="Helical" evidence="7">
    <location>
        <begin position="1052"/>
        <end position="1075"/>
    </location>
</feature>
<feature type="region of interest" description="Disordered" evidence="6">
    <location>
        <begin position="1228"/>
        <end position="1286"/>
    </location>
</feature>
<protein>
    <recommendedName>
        <fullName evidence="8">Ion transport domain-containing protein</fullName>
    </recommendedName>
</protein>
<evidence type="ECO:0000256" key="7">
    <source>
        <dbReference type="SAM" id="Phobius"/>
    </source>
</evidence>
<keyword evidence="4 7" id="KW-1133">Transmembrane helix</keyword>
<feature type="compositionally biased region" description="Acidic residues" evidence="6">
    <location>
        <begin position="1260"/>
        <end position="1283"/>
    </location>
</feature>
<feature type="transmembrane region" description="Helical" evidence="7">
    <location>
        <begin position="1013"/>
        <end position="1031"/>
    </location>
</feature>
<dbReference type="PANTHER" id="PTHR10582">
    <property type="entry name" value="TRANSIENT RECEPTOR POTENTIAL ION CHANNEL PROTEIN"/>
    <property type="match status" value="1"/>
</dbReference>
<keyword evidence="3" id="KW-0677">Repeat</keyword>
<evidence type="ECO:0000256" key="1">
    <source>
        <dbReference type="ARBA" id="ARBA00004141"/>
    </source>
</evidence>
<organism evidence="9 10">
    <name type="scientific">Rhizophagus irregularis (strain DAOM 197198w)</name>
    <name type="common">Glomus intraradices</name>
    <dbReference type="NCBI Taxonomy" id="1432141"/>
    <lineage>
        <taxon>Eukaryota</taxon>
        <taxon>Fungi</taxon>
        <taxon>Fungi incertae sedis</taxon>
        <taxon>Mucoromycota</taxon>
        <taxon>Glomeromycotina</taxon>
        <taxon>Glomeromycetes</taxon>
        <taxon>Glomerales</taxon>
        <taxon>Glomeraceae</taxon>
        <taxon>Rhizophagus</taxon>
    </lineage>
</organism>
<comment type="caution">
    <text evidence="9">The sequence shown here is derived from an EMBL/GenBank/DDBJ whole genome shotgun (WGS) entry which is preliminary data.</text>
</comment>
<name>A0A015NAV5_RHIIW</name>
<evidence type="ECO:0000313" key="9">
    <source>
        <dbReference type="EMBL" id="EXX76343.1"/>
    </source>
</evidence>
<evidence type="ECO:0000313" key="10">
    <source>
        <dbReference type="Proteomes" id="UP000022910"/>
    </source>
</evidence>
<evidence type="ECO:0000256" key="2">
    <source>
        <dbReference type="ARBA" id="ARBA00022692"/>
    </source>
</evidence>
<dbReference type="Proteomes" id="UP000022910">
    <property type="component" value="Unassembled WGS sequence"/>
</dbReference>
<proteinExistence type="predicted"/>
<feature type="transmembrane region" description="Helical" evidence="7">
    <location>
        <begin position="973"/>
        <end position="993"/>
    </location>
</feature>
<dbReference type="STRING" id="1432141.A0A015NAV5"/>
<dbReference type="PANTHER" id="PTHR10582:SF2">
    <property type="entry name" value="INACTIVE"/>
    <property type="match status" value="1"/>
</dbReference>
<dbReference type="InterPro" id="IPR024862">
    <property type="entry name" value="TRPV"/>
</dbReference>
<dbReference type="InterPro" id="IPR005821">
    <property type="entry name" value="Ion_trans_dom"/>
</dbReference>
<reference evidence="9 10" key="1">
    <citation type="submission" date="2014-02" db="EMBL/GenBank/DDBJ databases">
        <title>Single nucleus genome sequencing reveals high similarity among nuclei of an endomycorrhizal fungus.</title>
        <authorList>
            <person name="Lin K."/>
            <person name="Geurts R."/>
            <person name="Zhang Z."/>
            <person name="Limpens E."/>
            <person name="Saunders D.G."/>
            <person name="Mu D."/>
            <person name="Pang E."/>
            <person name="Cao H."/>
            <person name="Cha H."/>
            <person name="Lin T."/>
            <person name="Zhou Q."/>
            <person name="Shang Y."/>
            <person name="Li Y."/>
            <person name="Ivanov S."/>
            <person name="Sharma T."/>
            <person name="Velzen R.V."/>
            <person name="Ruijter N.D."/>
            <person name="Aanen D.K."/>
            <person name="Win J."/>
            <person name="Kamoun S."/>
            <person name="Bisseling T."/>
            <person name="Huang S."/>
        </authorList>
    </citation>
    <scope>NUCLEOTIDE SEQUENCE [LARGE SCALE GENOMIC DNA]</scope>
    <source>
        <strain evidence="10">DAOM197198w</strain>
    </source>
</reference>
<evidence type="ECO:0000259" key="8">
    <source>
        <dbReference type="Pfam" id="PF00520"/>
    </source>
</evidence>
<feature type="transmembrane region" description="Helical" evidence="7">
    <location>
        <begin position="904"/>
        <end position="927"/>
    </location>
</feature>
<feature type="domain" description="Ion transport" evidence="8">
    <location>
        <begin position="909"/>
        <end position="1156"/>
    </location>
</feature>
<dbReference type="Pfam" id="PF00520">
    <property type="entry name" value="Ion_trans"/>
    <property type="match status" value="1"/>
</dbReference>
<dbReference type="OrthoDB" id="2342709at2759"/>
<dbReference type="GO" id="GO:0005216">
    <property type="term" value="F:monoatomic ion channel activity"/>
    <property type="evidence" value="ECO:0007669"/>
    <property type="project" value="InterPro"/>
</dbReference>
<keyword evidence="5 7" id="KW-0472">Membrane</keyword>
<evidence type="ECO:0000256" key="4">
    <source>
        <dbReference type="ARBA" id="ARBA00022989"/>
    </source>
</evidence>
<evidence type="ECO:0000256" key="6">
    <source>
        <dbReference type="SAM" id="MobiDB-lite"/>
    </source>
</evidence>
<accession>A0A015NAV5</accession>
<dbReference type="GO" id="GO:0005886">
    <property type="term" value="C:plasma membrane"/>
    <property type="evidence" value="ECO:0007669"/>
    <property type="project" value="TreeGrafter"/>
</dbReference>
<feature type="compositionally biased region" description="Basic and acidic residues" evidence="6">
    <location>
        <begin position="1228"/>
        <end position="1259"/>
    </location>
</feature>
<keyword evidence="2 7" id="KW-0812">Transmembrane</keyword>
<dbReference type="EMBL" id="JEMT01012289">
    <property type="protein sequence ID" value="EXX76343.1"/>
    <property type="molecule type" value="Genomic_DNA"/>
</dbReference>
<dbReference type="GO" id="GO:0098703">
    <property type="term" value="P:calcium ion import across plasma membrane"/>
    <property type="evidence" value="ECO:0007669"/>
    <property type="project" value="TreeGrafter"/>
</dbReference>
<evidence type="ECO:0000256" key="5">
    <source>
        <dbReference type="ARBA" id="ARBA00023136"/>
    </source>
</evidence>
<evidence type="ECO:0000256" key="3">
    <source>
        <dbReference type="ARBA" id="ARBA00022737"/>
    </source>
</evidence>
<keyword evidence="10" id="KW-1185">Reference proteome</keyword>
<gene>
    <name evidence="9" type="ORF">RirG_034090</name>
</gene>
<sequence>MKSLEEKNSKWHISISSDGKYFLTINHETHEFNIYDKINSDKPINSYNFKEDFKNNQELQSTEYAIPKWMLAISNCIDQKFVFVAISCVTKFDMLTEKSEKIETENLNNLLKEDNLLNSAESFAIGIGDTNKDQEKEGQKNNISKKSGITIIYKVTLNDGKVHRNPIHYNTSGVVTFIHKESTSNKILNCFIFNANGIYKFTCENNSKDDLKHFNYPRRFMIELNTLYKTKPCTSQLINCVFDHYFYTVQYKEGIQVMQLYDLKTMQIQQNFNMHEEYSNIYGKPILAISKNRQMIAFSSGYRKLTLYLIENGLEIASNDFGKNVKIIDCQFENSDSLMIIIKKSQKEYGEMLFWNLYDSSTNRFHYYNKLKIDDKFTLHIARIPDKLVLVRNNGSILSVYDHILKKEKKKSNNLNHYKMPNEMNEFKYEDHKDNQNISKAEQPFGHNKEPWINDNFKRKLVYLNNDKSLQLYIGKSTIQVWRKKKEYLTLEYIWAHNVEEESKDNALEELDLRVSNNNGFYLKVKWNEFIKEIQWPYDNNAIPTIHACNTLEYLHYQRNKLVGDNNQCVFEEIKYNISFIIWKFIKNYPDIWRLMDIRYNLMAKIIIGGSNALVKYILFGDEKVKHKNLHIPRITRWIDEEFNEISKESNDNSESNKSNSNIIDICKLSDLEIAINLCISDLERNRRILIVTYLLEYYAKNATKHLGWLITISKALPSLYSYKLEYYVKELFYKKCMEGIEISNIIEYSDIIPKKIQDTLNDNQKFQAFNPISELILKRNEKRKFQAFNSISKFILLKIFKIKSISSNYSPTVKMIPLHNFTTSKIPQKEKKGWLNKYIFTIKLFQLLFIPHSYLVSYSNDAKNLSQLSPLVQIIRLDNSDDIFNNPVMEAAINYKWPSARNYFLRLFFIYILFAICFAVICGTYTAHLEATGHLCNFLLFLIIIFYYLGCYLLVVELMQIRHRGLRHYLDFFNFVDLTSAIVAIVVMSVYIAPSFSTENTFANVVTTKETAVAISFTMLLLWFEFILYLRLFKEPAKYIYIILNIIKSTWVFLVFMFLVIVGLAHTFLLLLQYPDFINLSENSSNETIDNPAKEFITSFLSTYGWLSGTFLQQDTWNFWAVKLITLIASIFLVTILQNMFIAFMGGVYSEAYEKGRAALLRFRAELISDYEALDDIHFYTLPPEPKYIYYIGKSESCEEWETNVKKRQTNKEKLYDDYEKKMSERKLTYKENDDDNKDHNKDDDNKDHNKDDDNKDDKDDDDDDDDDGDDDYESEDEDEDVIDKVKSLSNKVKEEFKFLKKEIEEVKSLKEDIKSLNSKIDQLLNNKNTN</sequence>
<comment type="subcellular location">
    <subcellularLocation>
        <location evidence="1">Membrane</location>
        <topology evidence="1">Multi-pass membrane protein</topology>
    </subcellularLocation>
</comment>
<dbReference type="HOGENOM" id="CLU_002898_2_0_1"/>
<feature type="transmembrane region" description="Helical" evidence="7">
    <location>
        <begin position="939"/>
        <end position="961"/>
    </location>
</feature>